<evidence type="ECO:0000256" key="4">
    <source>
        <dbReference type="ARBA" id="ARBA00022753"/>
    </source>
</evidence>
<evidence type="ECO:0000256" key="3">
    <source>
        <dbReference type="ARBA" id="ARBA00022448"/>
    </source>
</evidence>
<feature type="compositionally biased region" description="Low complexity" evidence="8">
    <location>
        <begin position="159"/>
        <end position="175"/>
    </location>
</feature>
<protein>
    <submittedName>
        <fullName evidence="11">UEV-domain-containing protein</fullName>
    </submittedName>
</protein>
<evidence type="ECO:0000256" key="7">
    <source>
        <dbReference type="PROSITE-ProRule" id="PRU00644"/>
    </source>
</evidence>
<evidence type="ECO:0000256" key="2">
    <source>
        <dbReference type="ARBA" id="ARBA00009594"/>
    </source>
</evidence>
<feature type="compositionally biased region" description="Pro residues" evidence="8">
    <location>
        <begin position="425"/>
        <end position="434"/>
    </location>
</feature>
<feature type="compositionally biased region" description="Pro residues" evidence="8">
    <location>
        <begin position="192"/>
        <end position="201"/>
    </location>
</feature>
<dbReference type="Proteomes" id="UP000757232">
    <property type="component" value="Unassembled WGS sequence"/>
</dbReference>
<feature type="region of interest" description="Disordered" evidence="8">
    <location>
        <begin position="144"/>
        <end position="362"/>
    </location>
</feature>
<reference evidence="11" key="1">
    <citation type="submission" date="2016-06" db="EMBL/GenBank/DDBJ databases">
        <title>Draft Genome sequence of the fungus Inonotus baumii.</title>
        <authorList>
            <person name="Zhu H."/>
            <person name="Lin W."/>
        </authorList>
    </citation>
    <scope>NUCLEOTIDE SEQUENCE</scope>
    <source>
        <strain evidence="11">821</strain>
    </source>
</reference>
<dbReference type="GO" id="GO:0000813">
    <property type="term" value="C:ESCRT I complex"/>
    <property type="evidence" value="ECO:0007669"/>
    <property type="project" value="TreeGrafter"/>
</dbReference>
<evidence type="ECO:0000256" key="6">
    <source>
        <dbReference type="ARBA" id="ARBA00023054"/>
    </source>
</evidence>
<dbReference type="InterPro" id="IPR017916">
    <property type="entry name" value="SB_dom"/>
</dbReference>
<dbReference type="Pfam" id="PF09454">
    <property type="entry name" value="Vps23_core"/>
    <property type="match status" value="1"/>
</dbReference>
<evidence type="ECO:0000259" key="9">
    <source>
        <dbReference type="PROSITE" id="PS51312"/>
    </source>
</evidence>
<dbReference type="SUPFAM" id="SSF140111">
    <property type="entry name" value="Endosomal sorting complex assembly domain"/>
    <property type="match status" value="1"/>
</dbReference>
<feature type="compositionally biased region" description="Low complexity" evidence="8">
    <location>
        <begin position="217"/>
        <end position="237"/>
    </location>
</feature>
<dbReference type="GO" id="GO:0043130">
    <property type="term" value="F:ubiquitin binding"/>
    <property type="evidence" value="ECO:0007669"/>
    <property type="project" value="TreeGrafter"/>
</dbReference>
<dbReference type="GO" id="GO:0072666">
    <property type="term" value="P:establishment of protein localization to vacuole"/>
    <property type="evidence" value="ECO:0007669"/>
    <property type="project" value="UniProtKB-ARBA"/>
</dbReference>
<evidence type="ECO:0000259" key="10">
    <source>
        <dbReference type="PROSITE" id="PS51322"/>
    </source>
</evidence>
<accession>A0A9Q5N7Y8</accession>
<keyword evidence="6" id="KW-0175">Coiled coil</keyword>
<evidence type="ECO:0000313" key="11">
    <source>
        <dbReference type="EMBL" id="OCB84094.1"/>
    </source>
</evidence>
<feature type="domain" description="UEV" evidence="10">
    <location>
        <begin position="4"/>
        <end position="149"/>
    </location>
</feature>
<feature type="compositionally biased region" description="Pro residues" evidence="8">
    <location>
        <begin position="339"/>
        <end position="356"/>
    </location>
</feature>
<comment type="caution">
    <text evidence="11">The sequence shown here is derived from an EMBL/GenBank/DDBJ whole genome shotgun (WGS) entry which is preliminary data.</text>
</comment>
<feature type="compositionally biased region" description="Pro residues" evidence="8">
    <location>
        <begin position="256"/>
        <end position="266"/>
    </location>
</feature>
<feature type="compositionally biased region" description="Polar residues" evidence="8">
    <location>
        <begin position="414"/>
        <end position="423"/>
    </location>
</feature>
<feature type="region of interest" description="Disordered" evidence="8">
    <location>
        <begin position="374"/>
        <end position="435"/>
    </location>
</feature>
<dbReference type="InterPro" id="IPR037202">
    <property type="entry name" value="ESCRT_assembly_dom"/>
</dbReference>
<evidence type="ECO:0000256" key="8">
    <source>
        <dbReference type="SAM" id="MobiDB-lite"/>
    </source>
</evidence>
<keyword evidence="4" id="KW-0967">Endosome</keyword>
<dbReference type="AlphaFoldDB" id="A0A9Q5N7Y8"/>
<dbReference type="Gene3D" id="3.10.110.10">
    <property type="entry name" value="Ubiquitin Conjugating Enzyme"/>
    <property type="match status" value="1"/>
</dbReference>
<organism evidence="11 12">
    <name type="scientific">Sanghuangporus baumii</name>
    <name type="common">Phellinus baumii</name>
    <dbReference type="NCBI Taxonomy" id="108892"/>
    <lineage>
        <taxon>Eukaryota</taxon>
        <taxon>Fungi</taxon>
        <taxon>Dikarya</taxon>
        <taxon>Basidiomycota</taxon>
        <taxon>Agaricomycotina</taxon>
        <taxon>Agaricomycetes</taxon>
        <taxon>Hymenochaetales</taxon>
        <taxon>Hymenochaetaceae</taxon>
        <taxon>Sanghuangporus</taxon>
    </lineage>
</organism>
<comment type="subcellular location">
    <subcellularLocation>
        <location evidence="1">Endosome</location>
    </subcellularLocation>
</comment>
<feature type="compositionally biased region" description="Pro residues" evidence="8">
    <location>
        <begin position="393"/>
        <end position="403"/>
    </location>
</feature>
<feature type="compositionally biased region" description="Pro residues" evidence="8">
    <location>
        <begin position="293"/>
        <end position="314"/>
    </location>
</feature>
<sequence>MNRDITANWLRQNVGRYQNTDRVHTDVLAALDRYPSLRPKTDVYTFDDGRTQLLLCVHGLLPITFRSASYNIPIAIWLVLSYPADPPLVYVVPTSDMLVRPSAQVDHSGRCSTDYITNWHRKPEACSLTGLLESMQFHFSSEPPLYAKSRSRPPDRPLSTTTSSVSSSSAAYRAAASDRGHVSQPDESSAPPRLPPKPFSPSPGSVVAPGTITSVLGGTPSVSPGQSGQSSPASLSQTPASTYSHATGTDIRDSRPPPVPPHPPGHSPISGAITSSAPAPIVVSHDTNQGTQRPPPYASGSPPVPPRPPVPPSPFTHQTVASLPPANGQVHPTTVTPPSVAPRPYTQPLPPLPPQPATSGLTNKAALHPTQQFANLPSYQPPPAPSQLQIAPARPPPSLPPPDLLDEDDDLSANPPSSITGTESAPPPLRPPNPQTVALHNALLSSFRDAIQRLATTHADTLARQRAAQAELLAGPEAIRDESARLQAVRDVCRVVGDRWETLVTDGERQLGEMRRRGEVSVDEMVCASSIVGNQLINLVAEDNAIEDTVYHLHRALNSGRIDLERFLRTTRVLAEEQFLKRALIEKILRGLPMGMALR</sequence>
<evidence type="ECO:0000313" key="12">
    <source>
        <dbReference type="Proteomes" id="UP000757232"/>
    </source>
</evidence>
<dbReference type="GO" id="GO:0043162">
    <property type="term" value="P:ubiquitin-dependent protein catabolic process via the multivesicular body sorting pathway"/>
    <property type="evidence" value="ECO:0007669"/>
    <property type="project" value="UniProtKB-ARBA"/>
</dbReference>
<proteinExistence type="inferred from homology"/>
<dbReference type="OrthoDB" id="306304at2759"/>
<dbReference type="PANTHER" id="PTHR23306:SF3">
    <property type="entry name" value="TUMOR SUPPRESSOR PROTEIN 101"/>
    <property type="match status" value="1"/>
</dbReference>
<dbReference type="PANTHER" id="PTHR23306">
    <property type="entry name" value="TUMOR SUSCEPTIBILITY GENE 101 PROTEIN-RELATED"/>
    <property type="match status" value="1"/>
</dbReference>
<dbReference type="SUPFAM" id="SSF54495">
    <property type="entry name" value="UBC-like"/>
    <property type="match status" value="1"/>
</dbReference>
<feature type="compositionally biased region" description="Polar residues" evidence="8">
    <location>
        <begin position="238"/>
        <end position="247"/>
    </location>
</feature>
<dbReference type="InterPro" id="IPR016135">
    <property type="entry name" value="UBQ-conjugating_enzyme/RWD"/>
</dbReference>
<feature type="domain" description="SB" evidence="9">
    <location>
        <begin position="530"/>
        <end position="598"/>
    </location>
</feature>
<dbReference type="InterPro" id="IPR008883">
    <property type="entry name" value="UEV_N"/>
</dbReference>
<keyword evidence="12" id="KW-1185">Reference proteome</keyword>
<comment type="similarity">
    <text evidence="2">Belongs to the ubiquitin-conjugating enzyme family. UEV subfamily.</text>
</comment>
<keyword evidence="5 7" id="KW-0653">Protein transport</keyword>
<dbReference type="CDD" id="cd11685">
    <property type="entry name" value="UEV_TSG101-like"/>
    <property type="match status" value="1"/>
</dbReference>
<dbReference type="Pfam" id="PF05743">
    <property type="entry name" value="UEV"/>
    <property type="match status" value="1"/>
</dbReference>
<dbReference type="PROSITE" id="PS51312">
    <property type="entry name" value="SB"/>
    <property type="match status" value="1"/>
</dbReference>
<dbReference type="EMBL" id="LNZH02000216">
    <property type="protein sequence ID" value="OCB84094.1"/>
    <property type="molecule type" value="Genomic_DNA"/>
</dbReference>
<evidence type="ECO:0000256" key="1">
    <source>
        <dbReference type="ARBA" id="ARBA00004177"/>
    </source>
</evidence>
<evidence type="ECO:0000256" key="5">
    <source>
        <dbReference type="ARBA" id="ARBA00022927"/>
    </source>
</evidence>
<gene>
    <name evidence="11" type="ORF">A7U60_g8766</name>
</gene>
<dbReference type="PROSITE" id="PS51322">
    <property type="entry name" value="UEV"/>
    <property type="match status" value="1"/>
</dbReference>
<dbReference type="GO" id="GO:0006886">
    <property type="term" value="P:intracellular protein transport"/>
    <property type="evidence" value="ECO:0007669"/>
    <property type="project" value="UniProtKB-ARBA"/>
</dbReference>
<dbReference type="Gene3D" id="6.10.140.820">
    <property type="match status" value="1"/>
</dbReference>
<keyword evidence="3 7" id="KW-0813">Transport</keyword>
<dbReference type="InterPro" id="IPR052070">
    <property type="entry name" value="ESCRT-I_UEV_domain"/>
</dbReference>
<name>A0A9Q5N7Y8_SANBA</name>